<protein>
    <recommendedName>
        <fullName evidence="1">F-box domain-containing protein</fullName>
    </recommendedName>
</protein>
<reference evidence="2 3" key="1">
    <citation type="submission" date="2019-12" db="EMBL/GenBank/DDBJ databases">
        <title>Chromosome-level assembly of the Caenorhabditis remanei genome.</title>
        <authorList>
            <person name="Teterina A.A."/>
            <person name="Willis J.H."/>
            <person name="Phillips P.C."/>
        </authorList>
    </citation>
    <scope>NUCLEOTIDE SEQUENCE [LARGE SCALE GENOMIC DNA]</scope>
    <source>
        <strain evidence="2 3">PX506</strain>
        <tissue evidence="2">Whole organism</tissue>
    </source>
</reference>
<dbReference type="PANTHER" id="PTHR21503:SF8">
    <property type="entry name" value="F-BOX ASSOCIATED DOMAIN-CONTAINING PROTEIN-RELATED"/>
    <property type="match status" value="1"/>
</dbReference>
<dbReference type="GeneID" id="9821244"/>
<accession>A0A6A5HMH8</accession>
<dbReference type="EMBL" id="WUAV01000001">
    <property type="protein sequence ID" value="KAF1768809.1"/>
    <property type="molecule type" value="Genomic_DNA"/>
</dbReference>
<dbReference type="InterPro" id="IPR001810">
    <property type="entry name" value="F-box_dom"/>
</dbReference>
<dbReference type="RefSeq" id="XP_003109169.2">
    <property type="nucleotide sequence ID" value="XM_003109121.2"/>
</dbReference>
<feature type="domain" description="F-box" evidence="1">
    <location>
        <begin position="3"/>
        <end position="51"/>
    </location>
</feature>
<dbReference type="PANTHER" id="PTHR21503">
    <property type="entry name" value="F-BOX-CONTAINING HYPOTHETICAL PROTEIN C.ELEGANS"/>
    <property type="match status" value="1"/>
</dbReference>
<dbReference type="Proteomes" id="UP000483820">
    <property type="component" value="Chromosome I"/>
</dbReference>
<organism evidence="2 3">
    <name type="scientific">Caenorhabditis remanei</name>
    <name type="common">Caenorhabditis vulgaris</name>
    <dbReference type="NCBI Taxonomy" id="31234"/>
    <lineage>
        <taxon>Eukaryota</taxon>
        <taxon>Metazoa</taxon>
        <taxon>Ecdysozoa</taxon>
        <taxon>Nematoda</taxon>
        <taxon>Chromadorea</taxon>
        <taxon>Rhabditida</taxon>
        <taxon>Rhabditina</taxon>
        <taxon>Rhabditomorpha</taxon>
        <taxon>Rhabditoidea</taxon>
        <taxon>Rhabditidae</taxon>
        <taxon>Peloderinae</taxon>
        <taxon>Caenorhabditis</taxon>
    </lineage>
</organism>
<dbReference type="KEGG" id="crq:GCK72_000622"/>
<gene>
    <name evidence="2" type="ORF">GCK72_000622</name>
</gene>
<evidence type="ECO:0000259" key="1">
    <source>
        <dbReference type="PROSITE" id="PS50181"/>
    </source>
</evidence>
<dbReference type="AlphaFoldDB" id="A0A6A5HMH8"/>
<proteinExistence type="predicted"/>
<dbReference type="PROSITE" id="PS50181">
    <property type="entry name" value="FBOX"/>
    <property type="match status" value="1"/>
</dbReference>
<dbReference type="CTD" id="9821244"/>
<evidence type="ECO:0000313" key="2">
    <source>
        <dbReference type="EMBL" id="KAF1768809.1"/>
    </source>
</evidence>
<evidence type="ECO:0000313" key="3">
    <source>
        <dbReference type="Proteomes" id="UP000483820"/>
    </source>
</evidence>
<sequence>MSPLRLYNFPYVVQREIMDSLDLQTIFLLSISSKRMNNLIVSVEKVRFNKIKYILYKLTNLASIEAVNYDDTSEVILRLQPIDSHVTYSEKLSISGTSIEFDRSAQLSYEDLTLRFRWYSTTSKESVFVNQILESIQRHSDGLIGHTKECRLYFLTYGREFMLPKLRKVSGSSIFLLPSIDGKTLDEYCSASPNQDFLQVRPEITSRLKNYSAFFGMKCVDFDDPNSLVVPELLRKFTGRQAFTRTSKIESSDVIRFLKKWKSNESFENLETLHVTLGYNSKRFNPAEIKNAIDIKILDGSVVYSCKRRIDIYQENSENVSIDSINYIVREHDQRVASIVIEDEKFVIGVWNLTEGEFLKNFSRNI</sequence>
<dbReference type="Pfam" id="PF00646">
    <property type="entry name" value="F-box"/>
    <property type="match status" value="1"/>
</dbReference>
<comment type="caution">
    <text evidence="2">The sequence shown here is derived from an EMBL/GenBank/DDBJ whole genome shotgun (WGS) entry which is preliminary data.</text>
</comment>
<name>A0A6A5HMH8_CAERE</name>